<feature type="compositionally biased region" description="Low complexity" evidence="5">
    <location>
        <begin position="494"/>
        <end position="524"/>
    </location>
</feature>
<feature type="coiled-coil region" evidence="4">
    <location>
        <begin position="646"/>
        <end position="683"/>
    </location>
</feature>
<dbReference type="EMBL" id="JAACNH010000007">
    <property type="protein sequence ID" value="KAG8438406.1"/>
    <property type="molecule type" value="Genomic_DNA"/>
</dbReference>
<dbReference type="InterPro" id="IPR054552">
    <property type="entry name" value="SPT2_N"/>
</dbReference>
<comment type="caution">
    <text evidence="7">The sequence shown here is derived from an EMBL/GenBank/DDBJ whole genome shotgun (WGS) entry which is preliminary data.</text>
</comment>
<feature type="compositionally biased region" description="Low complexity" evidence="5">
    <location>
        <begin position="438"/>
        <end position="454"/>
    </location>
</feature>
<dbReference type="OrthoDB" id="6259853at2759"/>
<dbReference type="PANTHER" id="PTHR22691:SF8">
    <property type="entry name" value="PROTEIN SPT2 HOMOLOG"/>
    <property type="match status" value="1"/>
</dbReference>
<sequence>MDFNSVLRMAATQQDSNGTARRYSLAVGPPKKDPKVKGVQSAAVQAFLRKKEEEIHRKELNEKRKKEELLAKRKELKHDKKARAMASRTKDNFKGYNGIPIEDKPKKRRSSSETGSMDPNDNICTEEEEEYLAEEEMYEYSQTESEQEEVEEPPAPKVHKTTSVKKPPPSAMNFEDLLRLAEKKQYEPVEIIKPLKKEERPRTAEEIKELEFLERKAHKTERKTFDKEPKRTGQVVKVSKSSGEKKSSLKVEKKHENKSRSMEQKVSKPPVKSLSSKELGAKHSSSSRPEGSGNTNGKHPSGSATNSSRSAGTSNPISKQLGSVGSTGRSASSSSSGSARLGGHSSSSSGKLTAPSSSSSGRPVGGLNSISGRPTASPSFSSGRQMGSSGSSSGRPSGSSGRQTGSSVSSSGNLSSARASSSSSSAHIKASATVSQVPPSKSAKPSSGAPRPSSTGHLRTSSGSSQPPNSGGKVRPNSRPPSSGNPPKGPSPRPGTGSTQLLQNNSSQSSVRSSLGSGPGRPVGQLAQAKPKCTVVAETISSKNFIPKGNNGQINGMRGAIPPGQRSVMRPPGRPLPPITSSYKRRIEDEEDYDSEMEDFIDDGGECQDEISKHIREIFGYDKNRYKDESDYALRYMESSYREQQKEEARSLRMGIQEDLEELRREEEDLKRKAKQLKAAKKMKTQ</sequence>
<feature type="region of interest" description="Disordered" evidence="5">
    <location>
        <begin position="212"/>
        <end position="531"/>
    </location>
</feature>
<feature type="region of interest" description="Disordered" evidence="5">
    <location>
        <begin position="1"/>
        <end position="39"/>
    </location>
</feature>
<keyword evidence="8" id="KW-1185">Reference proteome</keyword>
<dbReference type="InterPro" id="IPR013256">
    <property type="entry name" value="Chromatin_SPT2"/>
</dbReference>
<evidence type="ECO:0000256" key="5">
    <source>
        <dbReference type="SAM" id="MobiDB-lite"/>
    </source>
</evidence>
<feature type="compositionally biased region" description="Polar residues" evidence="5">
    <location>
        <begin position="545"/>
        <end position="554"/>
    </location>
</feature>
<evidence type="ECO:0000256" key="1">
    <source>
        <dbReference type="ARBA" id="ARBA00006461"/>
    </source>
</evidence>
<keyword evidence="3 4" id="KW-0175">Coiled coil</keyword>
<feature type="domain" description="SPT2 homolog N-terminal" evidence="6">
    <location>
        <begin position="1"/>
        <end position="90"/>
    </location>
</feature>
<dbReference type="Pfam" id="PF22878">
    <property type="entry name" value="SPT2_N"/>
    <property type="match status" value="1"/>
</dbReference>
<evidence type="ECO:0000256" key="3">
    <source>
        <dbReference type="ARBA" id="ARBA00023054"/>
    </source>
</evidence>
<dbReference type="GO" id="GO:0006334">
    <property type="term" value="P:nucleosome assembly"/>
    <property type="evidence" value="ECO:0007669"/>
    <property type="project" value="TreeGrafter"/>
</dbReference>
<feature type="compositionally biased region" description="Polar residues" evidence="5">
    <location>
        <begin position="283"/>
        <end position="321"/>
    </location>
</feature>
<dbReference type="Pfam" id="PF08243">
    <property type="entry name" value="SPT2"/>
    <property type="match status" value="1"/>
</dbReference>
<feature type="compositionally biased region" description="Low complexity" evidence="5">
    <location>
        <begin position="461"/>
        <end position="472"/>
    </location>
</feature>
<dbReference type="GO" id="GO:0005730">
    <property type="term" value="C:nucleolus"/>
    <property type="evidence" value="ECO:0007669"/>
    <property type="project" value="TreeGrafter"/>
</dbReference>
<feature type="compositionally biased region" description="Low complexity" evidence="5">
    <location>
        <begin position="377"/>
        <end position="425"/>
    </location>
</feature>
<dbReference type="GO" id="GO:0006360">
    <property type="term" value="P:transcription by RNA polymerase I"/>
    <property type="evidence" value="ECO:0007669"/>
    <property type="project" value="TreeGrafter"/>
</dbReference>
<accession>A0A8T2J7J9</accession>
<evidence type="ECO:0000256" key="2">
    <source>
        <dbReference type="ARBA" id="ARBA00013786"/>
    </source>
</evidence>
<evidence type="ECO:0000313" key="7">
    <source>
        <dbReference type="EMBL" id="KAG8438406.1"/>
    </source>
</evidence>
<comment type="similarity">
    <text evidence="1">Belongs to the SPT2 family.</text>
</comment>
<dbReference type="PANTHER" id="PTHR22691">
    <property type="entry name" value="YEAST SPT2-RELATED"/>
    <property type="match status" value="1"/>
</dbReference>
<feature type="compositionally biased region" description="Pro residues" evidence="5">
    <location>
        <begin position="483"/>
        <end position="493"/>
    </location>
</feature>
<feature type="region of interest" description="Disordered" evidence="5">
    <location>
        <begin position="545"/>
        <end position="585"/>
    </location>
</feature>
<feature type="compositionally biased region" description="Basic and acidic residues" evidence="5">
    <location>
        <begin position="222"/>
        <end position="231"/>
    </location>
</feature>
<feature type="compositionally biased region" description="Acidic residues" evidence="5">
    <location>
        <begin position="124"/>
        <end position="138"/>
    </location>
</feature>
<dbReference type="SMART" id="SM00784">
    <property type="entry name" value="SPT2"/>
    <property type="match status" value="1"/>
</dbReference>
<gene>
    <name evidence="7" type="ORF">GDO86_008908</name>
</gene>
<feature type="compositionally biased region" description="Polar residues" evidence="5">
    <location>
        <begin position="112"/>
        <end position="123"/>
    </location>
</feature>
<protein>
    <recommendedName>
        <fullName evidence="2">Protein SPT2 homolog</fullName>
    </recommendedName>
</protein>
<reference evidence="7" key="1">
    <citation type="thesis" date="2020" institute="ProQuest LLC" country="789 East Eisenhower Parkway, Ann Arbor, MI, USA">
        <title>Comparative Genomics and Chromosome Evolution.</title>
        <authorList>
            <person name="Mudd A.B."/>
        </authorList>
    </citation>
    <scope>NUCLEOTIDE SEQUENCE</scope>
    <source>
        <strain evidence="7">Female2</strain>
        <tissue evidence="7">Blood</tissue>
    </source>
</reference>
<evidence type="ECO:0000313" key="8">
    <source>
        <dbReference type="Proteomes" id="UP000812440"/>
    </source>
</evidence>
<organism evidence="7 8">
    <name type="scientific">Hymenochirus boettgeri</name>
    <name type="common">Congo dwarf clawed frog</name>
    <dbReference type="NCBI Taxonomy" id="247094"/>
    <lineage>
        <taxon>Eukaryota</taxon>
        <taxon>Metazoa</taxon>
        <taxon>Chordata</taxon>
        <taxon>Craniata</taxon>
        <taxon>Vertebrata</taxon>
        <taxon>Euteleostomi</taxon>
        <taxon>Amphibia</taxon>
        <taxon>Batrachia</taxon>
        <taxon>Anura</taxon>
        <taxon>Pipoidea</taxon>
        <taxon>Pipidae</taxon>
        <taxon>Pipinae</taxon>
        <taxon>Hymenochirus</taxon>
    </lineage>
</organism>
<proteinExistence type="inferred from homology"/>
<evidence type="ECO:0000256" key="4">
    <source>
        <dbReference type="SAM" id="Coils"/>
    </source>
</evidence>
<dbReference type="AlphaFoldDB" id="A0A8T2J7J9"/>
<evidence type="ECO:0000259" key="6">
    <source>
        <dbReference type="Pfam" id="PF22878"/>
    </source>
</evidence>
<name>A0A8T2J7J9_9PIPI</name>
<dbReference type="Proteomes" id="UP000812440">
    <property type="component" value="Chromosome 4"/>
</dbReference>
<dbReference type="GO" id="GO:0003677">
    <property type="term" value="F:DNA binding"/>
    <property type="evidence" value="ECO:0007669"/>
    <property type="project" value="TreeGrafter"/>
</dbReference>
<feature type="compositionally biased region" description="Basic and acidic residues" evidence="5">
    <location>
        <begin position="242"/>
        <end position="266"/>
    </location>
</feature>
<feature type="compositionally biased region" description="Low complexity" evidence="5">
    <location>
        <begin position="267"/>
        <end position="277"/>
    </location>
</feature>
<feature type="region of interest" description="Disordered" evidence="5">
    <location>
        <begin position="73"/>
        <end position="171"/>
    </location>
</feature>
<feature type="compositionally biased region" description="Low complexity" evidence="5">
    <location>
        <begin position="322"/>
        <end position="360"/>
    </location>
</feature>
<dbReference type="GO" id="GO:0042393">
    <property type="term" value="F:histone binding"/>
    <property type="evidence" value="ECO:0007669"/>
    <property type="project" value="TreeGrafter"/>
</dbReference>